<evidence type="ECO:0000313" key="11">
    <source>
        <dbReference type="EMBL" id="GAF75170.1"/>
    </source>
</evidence>
<feature type="non-terminal residue" evidence="11">
    <location>
        <position position="1"/>
    </location>
</feature>
<dbReference type="EMBL" id="BARS01004242">
    <property type="protein sequence ID" value="GAF75170.1"/>
    <property type="molecule type" value="Genomic_DNA"/>
</dbReference>
<comment type="caution">
    <text evidence="11">The sequence shown here is derived from an EMBL/GenBank/DDBJ whole genome shotgun (WGS) entry which is preliminary data.</text>
</comment>
<dbReference type="SMART" id="SM00480">
    <property type="entry name" value="POL3Bc"/>
    <property type="match status" value="1"/>
</dbReference>
<dbReference type="Gene3D" id="3.10.150.10">
    <property type="entry name" value="DNA Polymerase III, subunit A, domain 2"/>
    <property type="match status" value="2"/>
</dbReference>
<keyword evidence="7" id="KW-0239">DNA-directed DNA polymerase</keyword>
<accession>X0TGG1</accession>
<dbReference type="InterPro" id="IPR022637">
    <property type="entry name" value="DNA_polIII_beta_cen"/>
</dbReference>
<keyword evidence="6" id="KW-0235">DNA replication</keyword>
<name>X0TGG1_9ZZZZ</name>
<keyword evidence="8" id="KW-0238">DNA-binding</keyword>
<dbReference type="InterPro" id="IPR001001">
    <property type="entry name" value="DNA_polIII_beta"/>
</dbReference>
<organism evidence="11">
    <name type="scientific">marine sediment metagenome</name>
    <dbReference type="NCBI Taxonomy" id="412755"/>
    <lineage>
        <taxon>unclassified sequences</taxon>
        <taxon>metagenomes</taxon>
        <taxon>ecological metagenomes</taxon>
    </lineage>
</organism>
<dbReference type="PANTHER" id="PTHR30478">
    <property type="entry name" value="DNA POLYMERASE III SUBUNIT BETA"/>
    <property type="match status" value="1"/>
</dbReference>
<evidence type="ECO:0008006" key="12">
    <source>
        <dbReference type="Google" id="ProtNLM"/>
    </source>
</evidence>
<dbReference type="Pfam" id="PF02768">
    <property type="entry name" value="DNA_pol3_beta_3"/>
    <property type="match status" value="1"/>
</dbReference>
<gene>
    <name evidence="11" type="ORF">S01H1_08266</name>
</gene>
<evidence type="ECO:0000256" key="5">
    <source>
        <dbReference type="ARBA" id="ARBA00022695"/>
    </source>
</evidence>
<proteinExistence type="inferred from homology"/>
<dbReference type="CDD" id="cd00140">
    <property type="entry name" value="beta_clamp"/>
    <property type="match status" value="1"/>
</dbReference>
<feature type="domain" description="DNA polymerase III beta sliding clamp C-terminal" evidence="10">
    <location>
        <begin position="122"/>
        <end position="237"/>
    </location>
</feature>
<keyword evidence="5" id="KW-0548">Nucleotidyltransferase</keyword>
<evidence type="ECO:0000256" key="8">
    <source>
        <dbReference type="ARBA" id="ARBA00023125"/>
    </source>
</evidence>
<comment type="similarity">
    <text evidence="2">Belongs to the beta sliding clamp family.</text>
</comment>
<dbReference type="SUPFAM" id="SSF55979">
    <property type="entry name" value="DNA clamp"/>
    <property type="match status" value="2"/>
</dbReference>
<dbReference type="GO" id="GO:0006271">
    <property type="term" value="P:DNA strand elongation involved in DNA replication"/>
    <property type="evidence" value="ECO:0007669"/>
    <property type="project" value="TreeGrafter"/>
</dbReference>
<dbReference type="AlphaFoldDB" id="X0TGG1"/>
<sequence>KNMIEKMMIITGASDEKRAHITGIYFEIIHNDDKNIVRMVSTDGNRLSKIDCVYEKDIELPQAPGIIIPKKGINEAVKFLEPVGMVQLGIKNNNFIIKKDTEIIIIRLLEGDFPEYADIIKKGASHALHIDRNMFLMMLKRMSILSSDNYKGVIFNFKDDRLFIKTTNPDIGESKEDMDIDFKGEPIEVAFNPRYFIDTLSVIDSEKVIINIIDEEKPCLIEGENDDTYISVMMPMRI</sequence>
<evidence type="ECO:0000259" key="10">
    <source>
        <dbReference type="Pfam" id="PF02768"/>
    </source>
</evidence>
<feature type="domain" description="DNA polymerase III beta sliding clamp central" evidence="9">
    <location>
        <begin position="2"/>
        <end position="115"/>
    </location>
</feature>
<dbReference type="GO" id="GO:0003887">
    <property type="term" value="F:DNA-directed DNA polymerase activity"/>
    <property type="evidence" value="ECO:0007669"/>
    <property type="project" value="UniProtKB-KW"/>
</dbReference>
<evidence type="ECO:0000256" key="7">
    <source>
        <dbReference type="ARBA" id="ARBA00022932"/>
    </source>
</evidence>
<dbReference type="PANTHER" id="PTHR30478:SF0">
    <property type="entry name" value="BETA SLIDING CLAMP"/>
    <property type="match status" value="1"/>
</dbReference>
<evidence type="ECO:0000256" key="6">
    <source>
        <dbReference type="ARBA" id="ARBA00022705"/>
    </source>
</evidence>
<dbReference type="InterPro" id="IPR022635">
    <property type="entry name" value="DNA_polIII_beta_C"/>
</dbReference>
<dbReference type="NCBIfam" id="TIGR00663">
    <property type="entry name" value="dnan"/>
    <property type="match status" value="1"/>
</dbReference>
<evidence type="ECO:0000256" key="1">
    <source>
        <dbReference type="ARBA" id="ARBA00004496"/>
    </source>
</evidence>
<dbReference type="GO" id="GO:0008408">
    <property type="term" value="F:3'-5' exonuclease activity"/>
    <property type="evidence" value="ECO:0007669"/>
    <property type="project" value="InterPro"/>
</dbReference>
<keyword evidence="4" id="KW-0808">Transferase</keyword>
<evidence type="ECO:0000256" key="2">
    <source>
        <dbReference type="ARBA" id="ARBA00010752"/>
    </source>
</evidence>
<evidence type="ECO:0000256" key="4">
    <source>
        <dbReference type="ARBA" id="ARBA00022679"/>
    </source>
</evidence>
<dbReference type="GO" id="GO:0005737">
    <property type="term" value="C:cytoplasm"/>
    <property type="evidence" value="ECO:0007669"/>
    <property type="project" value="UniProtKB-SubCell"/>
</dbReference>
<keyword evidence="3" id="KW-0963">Cytoplasm</keyword>
<reference evidence="11" key="1">
    <citation type="journal article" date="2014" name="Front. Microbiol.">
        <title>High frequency of phylogenetically diverse reductive dehalogenase-homologous genes in deep subseafloor sedimentary metagenomes.</title>
        <authorList>
            <person name="Kawai M."/>
            <person name="Futagami T."/>
            <person name="Toyoda A."/>
            <person name="Takaki Y."/>
            <person name="Nishi S."/>
            <person name="Hori S."/>
            <person name="Arai W."/>
            <person name="Tsubouchi T."/>
            <person name="Morono Y."/>
            <person name="Uchiyama I."/>
            <person name="Ito T."/>
            <person name="Fujiyama A."/>
            <person name="Inagaki F."/>
            <person name="Takami H."/>
        </authorList>
    </citation>
    <scope>NUCLEOTIDE SEQUENCE</scope>
    <source>
        <strain evidence="11">Expedition CK06-06</strain>
    </source>
</reference>
<comment type="subcellular location">
    <subcellularLocation>
        <location evidence="1">Cytoplasm</location>
    </subcellularLocation>
</comment>
<dbReference type="InterPro" id="IPR046938">
    <property type="entry name" value="DNA_clamp_sf"/>
</dbReference>
<dbReference type="GO" id="GO:0003677">
    <property type="term" value="F:DNA binding"/>
    <property type="evidence" value="ECO:0007669"/>
    <property type="project" value="UniProtKB-KW"/>
</dbReference>
<dbReference type="GO" id="GO:0009360">
    <property type="term" value="C:DNA polymerase III complex"/>
    <property type="evidence" value="ECO:0007669"/>
    <property type="project" value="InterPro"/>
</dbReference>
<evidence type="ECO:0000259" key="9">
    <source>
        <dbReference type="Pfam" id="PF02767"/>
    </source>
</evidence>
<dbReference type="Pfam" id="PF02767">
    <property type="entry name" value="DNA_pol3_beta_2"/>
    <property type="match status" value="1"/>
</dbReference>
<evidence type="ECO:0000256" key="3">
    <source>
        <dbReference type="ARBA" id="ARBA00022490"/>
    </source>
</evidence>
<protein>
    <recommendedName>
        <fullName evidence="12">DNA polymerase III beta sliding clamp C-terminal domain-containing protein</fullName>
    </recommendedName>
</protein>